<sequence>MTEVINLISDEEAEAESRIATSNRSAAPELESRSDVAHDRSRVGGISGREDLRAALTRLDAEIKSVQEQLHPLWQLHASLLSERRQLESQLSNLSHSNISSSSKSNDHGKDGIIDYQKSDQPWSDTVQGVLQSRFGLSTFRLCQEGVINAAIDGRDIVCVMPTGGGKSLTYQLPAVIGSKGLTVVISPLLALIWDQVRALKELGIESAMLIGSTSKEEQNAIYKRIEGSHDGARELKPEKIAKSKRLKSVLEKANAGGRLKRFVIDEAHCCSQLGHDFRPDYQRLNVLKTLFPRVPIQAVTATLSSKTLPDLLKILRLPPICDGRAANKTGTVFFSAPLFRSNLHYQVLPKPSNAKAAIEKIGSWIQLHHPGESGIIYCFSKKDADTVAESLKEWSNGEIKTGVYHAGIEDWEKEKIHVKWRKGRINCICATIAFGLGIDKGDVRYVIHHSLSKSLEGYYQETGRAGRDGQKSDCVLFYRGQDASRLATMVYSDVDGLGKLQEMIKFAQDLLTCRKIAFAKYFSASSHLSAAAWDHSDTLGASGGTVSTCGICDNCIRDPTSIITKDVTLDAWKCLKVLQNVSSNEGRVTLANLVELVRGLGGGAFGTMKQGKRGARKSSGEKASLDLESVAGGKVTLSKDDVETLLVHLSTMGYVSEYFAGTAYSVNVYVQPGPRAIRLTRLSAEDVEAGLAAEIECTFLNLKARVVKRKATSKKEGKKTLVDISDNDDKNENVPQDEDGGQGLNDSNVIDDLDEVFDDDDDWDNEGWEVTKGAAGGRRPDKKAKMK</sequence>
<keyword evidence="2" id="KW-0479">Metal-binding</keyword>
<proteinExistence type="inferred from homology"/>
<dbReference type="InParanoid" id="A0A1Y1U8T6"/>
<evidence type="ECO:0000256" key="9">
    <source>
        <dbReference type="ARBA" id="ARBA00034617"/>
    </source>
</evidence>
<dbReference type="Pfam" id="PF16124">
    <property type="entry name" value="RecQ_Zn_bind"/>
    <property type="match status" value="1"/>
</dbReference>
<dbReference type="Pfam" id="PF00270">
    <property type="entry name" value="DEAD"/>
    <property type="match status" value="1"/>
</dbReference>
<dbReference type="EMBL" id="NBSH01000014">
    <property type="protein sequence ID" value="ORX34459.1"/>
    <property type="molecule type" value="Genomic_DNA"/>
</dbReference>
<dbReference type="AlphaFoldDB" id="A0A1Y1U8T6"/>
<feature type="compositionally biased region" description="Basic and acidic residues" evidence="11">
    <location>
        <begin position="723"/>
        <end position="733"/>
    </location>
</feature>
<dbReference type="PROSITE" id="PS51192">
    <property type="entry name" value="HELICASE_ATP_BIND_1"/>
    <property type="match status" value="1"/>
</dbReference>
<dbReference type="InterPro" id="IPR014001">
    <property type="entry name" value="Helicase_ATP-bd"/>
</dbReference>
<dbReference type="InterPro" id="IPR036388">
    <property type="entry name" value="WH-like_DNA-bd_sf"/>
</dbReference>
<comment type="caution">
    <text evidence="14">The sequence shown here is derived from an EMBL/GenBank/DDBJ whole genome shotgun (WGS) entry which is preliminary data.</text>
</comment>
<feature type="domain" description="Helicase C-terminal" evidence="13">
    <location>
        <begin position="358"/>
        <end position="512"/>
    </location>
</feature>
<evidence type="ECO:0000256" key="11">
    <source>
        <dbReference type="SAM" id="MobiDB-lite"/>
    </source>
</evidence>
<dbReference type="GO" id="GO:0043138">
    <property type="term" value="F:3'-5' DNA helicase activity"/>
    <property type="evidence" value="ECO:0007669"/>
    <property type="project" value="UniProtKB-EC"/>
</dbReference>
<keyword evidence="5 10" id="KW-0347">Helicase</keyword>
<dbReference type="GO" id="GO:0003677">
    <property type="term" value="F:DNA binding"/>
    <property type="evidence" value="ECO:0007669"/>
    <property type="project" value="UniProtKB-KW"/>
</dbReference>
<feature type="compositionally biased region" description="Basic and acidic residues" evidence="11">
    <location>
        <begin position="30"/>
        <end position="43"/>
    </location>
</feature>
<dbReference type="GO" id="GO:0005634">
    <property type="term" value="C:nucleus"/>
    <property type="evidence" value="ECO:0007669"/>
    <property type="project" value="UniProtKB-SubCell"/>
</dbReference>
<evidence type="ECO:0000256" key="4">
    <source>
        <dbReference type="ARBA" id="ARBA00022801"/>
    </source>
</evidence>
<reference evidence="14 15" key="1">
    <citation type="submission" date="2017-03" db="EMBL/GenBank/DDBJ databases">
        <title>Widespread Adenine N6-methylation of Active Genes in Fungi.</title>
        <authorList>
            <consortium name="DOE Joint Genome Institute"/>
            <person name="Mondo S.J."/>
            <person name="Dannebaum R.O."/>
            <person name="Kuo R.C."/>
            <person name="Louie K.B."/>
            <person name="Bewick A.J."/>
            <person name="Labutti K."/>
            <person name="Haridas S."/>
            <person name="Kuo A."/>
            <person name="Salamov A."/>
            <person name="Ahrendt S.R."/>
            <person name="Lau R."/>
            <person name="Bowen B.P."/>
            <person name="Lipzen A."/>
            <person name="Sullivan W."/>
            <person name="Andreopoulos W.B."/>
            <person name="Clum A."/>
            <person name="Lindquist E."/>
            <person name="Daum C."/>
            <person name="Northen T.R."/>
            <person name="Ramamoorthy G."/>
            <person name="Schmitz R.J."/>
            <person name="Gryganskyi A."/>
            <person name="Culley D."/>
            <person name="Magnuson J."/>
            <person name="James T.Y."/>
            <person name="O'Malley M.A."/>
            <person name="Stajich J.E."/>
            <person name="Spatafora J.W."/>
            <person name="Visel A."/>
            <person name="Grigoriev I.V."/>
        </authorList>
    </citation>
    <scope>NUCLEOTIDE SEQUENCE [LARGE SCALE GENOMIC DNA]</scope>
    <source>
        <strain evidence="14 15">NRRL Y-17943</strain>
    </source>
</reference>
<dbReference type="STRING" id="4999.A0A1Y1U8T6"/>
<dbReference type="InterPro" id="IPR032284">
    <property type="entry name" value="RecQ_Zn-bd"/>
</dbReference>
<evidence type="ECO:0000256" key="1">
    <source>
        <dbReference type="ARBA" id="ARBA00005446"/>
    </source>
</evidence>
<dbReference type="CDD" id="cd18794">
    <property type="entry name" value="SF2_C_RecQ"/>
    <property type="match status" value="1"/>
</dbReference>
<dbReference type="SMART" id="SM00487">
    <property type="entry name" value="DEXDc"/>
    <property type="match status" value="1"/>
</dbReference>
<comment type="similarity">
    <text evidence="1 10">Belongs to the helicase family. RecQ subfamily.</text>
</comment>
<dbReference type="InterPro" id="IPR001650">
    <property type="entry name" value="Helicase_C-like"/>
</dbReference>
<comment type="catalytic activity">
    <reaction evidence="9 10">
        <text>Couples ATP hydrolysis with the unwinding of duplex DNA by translocating in the 3'-5' direction.</text>
        <dbReference type="EC" id="5.6.2.4"/>
    </reaction>
</comment>
<dbReference type="InterPro" id="IPR004589">
    <property type="entry name" value="DNA_helicase_ATP-dep_RecQ"/>
</dbReference>
<evidence type="ECO:0000256" key="3">
    <source>
        <dbReference type="ARBA" id="ARBA00022741"/>
    </source>
</evidence>
<dbReference type="NCBIfam" id="TIGR00614">
    <property type="entry name" value="recQ_fam"/>
    <property type="match status" value="1"/>
</dbReference>
<dbReference type="GeneID" id="33560443"/>
<feature type="compositionally biased region" description="Low complexity" evidence="11">
    <location>
        <begin position="95"/>
        <end position="104"/>
    </location>
</feature>
<keyword evidence="6 10" id="KW-0067">ATP-binding</keyword>
<evidence type="ECO:0000256" key="10">
    <source>
        <dbReference type="RuleBase" id="RU364117"/>
    </source>
</evidence>
<keyword evidence="8" id="KW-0413">Isomerase</keyword>
<evidence type="ECO:0000256" key="6">
    <source>
        <dbReference type="ARBA" id="ARBA00022840"/>
    </source>
</evidence>
<organism evidence="14 15">
    <name type="scientific">Kockovaella imperatae</name>
    <dbReference type="NCBI Taxonomy" id="4999"/>
    <lineage>
        <taxon>Eukaryota</taxon>
        <taxon>Fungi</taxon>
        <taxon>Dikarya</taxon>
        <taxon>Basidiomycota</taxon>
        <taxon>Agaricomycotina</taxon>
        <taxon>Tremellomycetes</taxon>
        <taxon>Tremellales</taxon>
        <taxon>Cuniculitremaceae</taxon>
        <taxon>Kockovaella</taxon>
    </lineage>
</organism>
<dbReference type="PANTHER" id="PTHR13710">
    <property type="entry name" value="DNA HELICASE RECQ FAMILY MEMBER"/>
    <property type="match status" value="1"/>
</dbReference>
<keyword evidence="10" id="KW-0539">Nucleus</keyword>
<name>A0A1Y1U8T6_9TREE</name>
<accession>A0A1Y1U8T6</accession>
<evidence type="ECO:0000256" key="7">
    <source>
        <dbReference type="ARBA" id="ARBA00023125"/>
    </source>
</evidence>
<feature type="compositionally biased region" description="Acidic residues" evidence="11">
    <location>
        <begin position="750"/>
        <end position="768"/>
    </location>
</feature>
<keyword evidence="3 10" id="KW-0547">Nucleotide-binding</keyword>
<dbReference type="Gene3D" id="3.40.50.300">
    <property type="entry name" value="P-loop containing nucleotide triphosphate hydrolases"/>
    <property type="match status" value="2"/>
</dbReference>
<dbReference type="EC" id="5.6.2.4" evidence="10"/>
<comment type="catalytic activity">
    <reaction evidence="10">
        <text>ATP + H2O = ADP + phosphate + H(+)</text>
        <dbReference type="Rhea" id="RHEA:13065"/>
        <dbReference type="ChEBI" id="CHEBI:15377"/>
        <dbReference type="ChEBI" id="CHEBI:15378"/>
        <dbReference type="ChEBI" id="CHEBI:30616"/>
        <dbReference type="ChEBI" id="CHEBI:43474"/>
        <dbReference type="ChEBI" id="CHEBI:456216"/>
    </reaction>
</comment>
<dbReference type="InterPro" id="IPR011545">
    <property type="entry name" value="DEAD/DEAH_box_helicase_dom"/>
</dbReference>
<dbReference type="GO" id="GO:0005524">
    <property type="term" value="F:ATP binding"/>
    <property type="evidence" value="ECO:0007669"/>
    <property type="project" value="UniProtKB-KW"/>
</dbReference>
<evidence type="ECO:0000313" key="15">
    <source>
        <dbReference type="Proteomes" id="UP000193218"/>
    </source>
</evidence>
<dbReference type="SMART" id="SM00490">
    <property type="entry name" value="HELICc"/>
    <property type="match status" value="1"/>
</dbReference>
<dbReference type="PROSITE" id="PS51194">
    <property type="entry name" value="HELICASE_CTER"/>
    <property type="match status" value="1"/>
</dbReference>
<evidence type="ECO:0000313" key="14">
    <source>
        <dbReference type="EMBL" id="ORX34459.1"/>
    </source>
</evidence>
<dbReference type="GO" id="GO:0016887">
    <property type="term" value="F:ATP hydrolysis activity"/>
    <property type="evidence" value="ECO:0007669"/>
    <property type="project" value="RHEA"/>
</dbReference>
<dbReference type="PANTHER" id="PTHR13710:SF105">
    <property type="entry name" value="ATP-DEPENDENT DNA HELICASE Q1"/>
    <property type="match status" value="1"/>
</dbReference>
<feature type="domain" description="Helicase ATP-binding" evidence="12">
    <location>
        <begin position="148"/>
        <end position="322"/>
    </location>
</feature>
<evidence type="ECO:0000259" key="13">
    <source>
        <dbReference type="PROSITE" id="PS51194"/>
    </source>
</evidence>
<dbReference type="Pfam" id="PF00271">
    <property type="entry name" value="Helicase_C"/>
    <property type="match status" value="1"/>
</dbReference>
<dbReference type="Proteomes" id="UP000193218">
    <property type="component" value="Unassembled WGS sequence"/>
</dbReference>
<dbReference type="GO" id="GO:0046872">
    <property type="term" value="F:metal ion binding"/>
    <property type="evidence" value="ECO:0007669"/>
    <property type="project" value="UniProtKB-KW"/>
</dbReference>
<feature type="region of interest" description="Disordered" evidence="11">
    <location>
        <begin position="12"/>
        <end position="43"/>
    </location>
</feature>
<feature type="region of interest" description="Disordered" evidence="11">
    <location>
        <begin position="723"/>
        <end position="788"/>
    </location>
</feature>
<evidence type="ECO:0000256" key="2">
    <source>
        <dbReference type="ARBA" id="ARBA00022723"/>
    </source>
</evidence>
<keyword evidence="7" id="KW-0238">DNA-binding</keyword>
<dbReference type="GO" id="GO:0000724">
    <property type="term" value="P:double-strand break repair via homologous recombination"/>
    <property type="evidence" value="ECO:0007669"/>
    <property type="project" value="TreeGrafter"/>
</dbReference>
<dbReference type="InterPro" id="IPR027417">
    <property type="entry name" value="P-loop_NTPase"/>
</dbReference>
<dbReference type="Gene3D" id="1.10.10.10">
    <property type="entry name" value="Winged helix-like DNA-binding domain superfamily/Winged helix DNA-binding domain"/>
    <property type="match status" value="1"/>
</dbReference>
<dbReference type="GO" id="GO:0009378">
    <property type="term" value="F:four-way junction helicase activity"/>
    <property type="evidence" value="ECO:0007669"/>
    <property type="project" value="TreeGrafter"/>
</dbReference>
<gene>
    <name evidence="14" type="ORF">BD324DRAFT_653237</name>
</gene>
<dbReference type="RefSeq" id="XP_021868722.1">
    <property type="nucleotide sequence ID" value="XM_022018634.1"/>
</dbReference>
<evidence type="ECO:0000256" key="5">
    <source>
        <dbReference type="ARBA" id="ARBA00022806"/>
    </source>
</evidence>
<dbReference type="SUPFAM" id="SSF52540">
    <property type="entry name" value="P-loop containing nucleoside triphosphate hydrolases"/>
    <property type="match status" value="1"/>
</dbReference>
<evidence type="ECO:0000256" key="8">
    <source>
        <dbReference type="ARBA" id="ARBA00023235"/>
    </source>
</evidence>
<dbReference type="GO" id="GO:0005694">
    <property type="term" value="C:chromosome"/>
    <property type="evidence" value="ECO:0007669"/>
    <property type="project" value="TreeGrafter"/>
</dbReference>
<protein>
    <recommendedName>
        <fullName evidence="10">ATP-dependent DNA helicase</fullName>
        <ecNumber evidence="10">5.6.2.4</ecNumber>
    </recommendedName>
</protein>
<comment type="subcellular location">
    <subcellularLocation>
        <location evidence="10">Nucleus</location>
    </subcellularLocation>
</comment>
<dbReference type="FunFam" id="3.40.50.300:FF:001544">
    <property type="entry name" value="ATP-dependent DNA helicase"/>
    <property type="match status" value="1"/>
</dbReference>
<dbReference type="GO" id="GO:0005737">
    <property type="term" value="C:cytoplasm"/>
    <property type="evidence" value="ECO:0007669"/>
    <property type="project" value="TreeGrafter"/>
</dbReference>
<evidence type="ECO:0000259" key="12">
    <source>
        <dbReference type="PROSITE" id="PS51192"/>
    </source>
</evidence>
<dbReference type="OrthoDB" id="10261556at2759"/>
<feature type="region of interest" description="Disordered" evidence="11">
    <location>
        <begin position="95"/>
        <end position="119"/>
    </location>
</feature>
<keyword evidence="15" id="KW-1185">Reference proteome</keyword>
<keyword evidence="4 10" id="KW-0378">Hydrolase</keyword>